<organism evidence="5 6">
    <name type="scientific">Apiospora phragmitis</name>
    <dbReference type="NCBI Taxonomy" id="2905665"/>
    <lineage>
        <taxon>Eukaryota</taxon>
        <taxon>Fungi</taxon>
        <taxon>Dikarya</taxon>
        <taxon>Ascomycota</taxon>
        <taxon>Pezizomycotina</taxon>
        <taxon>Sordariomycetes</taxon>
        <taxon>Xylariomycetidae</taxon>
        <taxon>Amphisphaeriales</taxon>
        <taxon>Apiosporaceae</taxon>
        <taxon>Apiospora</taxon>
    </lineage>
</organism>
<evidence type="ECO:0000256" key="1">
    <source>
        <dbReference type="ARBA" id="ARBA00004123"/>
    </source>
</evidence>
<dbReference type="PANTHER" id="PTHR12687">
    <property type="entry name" value="NUCLEOLAR COMPLEX 2 AND RAD4-RELATED"/>
    <property type="match status" value="1"/>
</dbReference>
<evidence type="ECO:0000313" key="5">
    <source>
        <dbReference type="EMBL" id="KAK8061468.1"/>
    </source>
</evidence>
<accession>A0ABR1URB8</accession>
<dbReference type="InterPro" id="IPR005343">
    <property type="entry name" value="Noc2"/>
</dbReference>
<sequence length="768" mass="86279">MAGAKKNFKATKKFESKHLKGVLDQRKAAAKVKQRQQVKAKKQLKTTKDGEFFKGPNDPDAPKKLNGKEKTPNVGEMSVDDFFGGGFEILDKSKDGKAAAKQLGKRKRDQPAGDDEDPFEDGSEDDASPADEQQFGSDDEDAADEEMDNAVGMSKDAMDALAKDDPEFYKFLKENDPEALEFDDADLAEVDDLSEGEEQPKKKRKKASKKSAEDSDEEPVDEDELTREMVARWKTSMAENHSLRATRQVVLAFRSAAHLNEDDAEGERKQKYNISSPEVFHDILVVALKQIPEVLQHHIPVKETASGKVHVPTKSKKFKTLSVLLRSFTSAILHLLGTLSDDATLKLTLSALTPLIPYMLSFRKLLKVLIKTVVGFWSLHTSSESTRITAFLVLRRLVVIGDKGIREVVLKATYQGLIAGARVTNVNTIQGINLMKNSAAELWGIDQGIGYTTAFGFIRQLAIHLRNSIVNNHKESYRNVYNWQYVHSLDFWSCVLAEHCSPLKEAESGKESQLKLLIYPLVQVTLGAMRLIPNATYFPIRFQLIRSLLRISRATGTYIPLSSALIEVLNSAEMRKTPKAATLKPFDFHVAYKAPKSQLGTRVYQDGVGDQIVELFSEYFVLWSTNIAFPEFALPVIITLKRWLKQSRKKTGGNSNGKLRSGLILLVQKLEANSKFIEQRRAKDRSQVDAFLKDFDWEKTPVGAYVVAQRKSGAEKARMLEQARKEDDRKRKEEEQEALEAEAIPEAESEEDEDVDEMDEDDESSDDE</sequence>
<feature type="region of interest" description="Disordered" evidence="4">
    <location>
        <begin position="712"/>
        <end position="768"/>
    </location>
</feature>
<dbReference type="EMBL" id="JAQQWL010000008">
    <property type="protein sequence ID" value="KAK8061468.1"/>
    <property type="molecule type" value="Genomic_DNA"/>
</dbReference>
<dbReference type="RefSeq" id="XP_066714730.1">
    <property type="nucleotide sequence ID" value="XM_066859243.1"/>
</dbReference>
<feature type="compositionally biased region" description="Acidic residues" evidence="4">
    <location>
        <begin position="214"/>
        <end position="224"/>
    </location>
</feature>
<evidence type="ECO:0000256" key="3">
    <source>
        <dbReference type="ARBA" id="ARBA00023242"/>
    </source>
</evidence>
<dbReference type="Pfam" id="PF03715">
    <property type="entry name" value="Noc2"/>
    <property type="match status" value="1"/>
</dbReference>
<gene>
    <name evidence="5" type="ORF">PG994_007834</name>
</gene>
<dbReference type="Proteomes" id="UP001480595">
    <property type="component" value="Unassembled WGS sequence"/>
</dbReference>
<feature type="region of interest" description="Disordered" evidence="4">
    <location>
        <begin position="94"/>
        <end position="159"/>
    </location>
</feature>
<evidence type="ECO:0000256" key="4">
    <source>
        <dbReference type="SAM" id="MobiDB-lite"/>
    </source>
</evidence>
<feature type="region of interest" description="Disordered" evidence="4">
    <location>
        <begin position="16"/>
        <end position="78"/>
    </location>
</feature>
<feature type="compositionally biased region" description="Basic residues" evidence="4">
    <location>
        <begin position="28"/>
        <end position="45"/>
    </location>
</feature>
<evidence type="ECO:0000313" key="6">
    <source>
        <dbReference type="Proteomes" id="UP001480595"/>
    </source>
</evidence>
<dbReference type="PANTHER" id="PTHR12687:SF4">
    <property type="entry name" value="NUCLEOLAR COMPLEX PROTEIN 2 HOMOLOG"/>
    <property type="match status" value="1"/>
</dbReference>
<feature type="compositionally biased region" description="Basic and acidic residues" evidence="4">
    <location>
        <begin position="60"/>
        <end position="71"/>
    </location>
</feature>
<feature type="compositionally biased region" description="Acidic residues" evidence="4">
    <location>
        <begin position="137"/>
        <end position="148"/>
    </location>
</feature>
<keyword evidence="3" id="KW-0539">Nucleus</keyword>
<feature type="compositionally biased region" description="Basic and acidic residues" evidence="4">
    <location>
        <begin position="16"/>
        <end position="27"/>
    </location>
</feature>
<comment type="caution">
    <text evidence="5">The sequence shown here is derived from an EMBL/GenBank/DDBJ whole genome shotgun (WGS) entry which is preliminary data.</text>
</comment>
<evidence type="ECO:0000256" key="2">
    <source>
        <dbReference type="ARBA" id="ARBA00005907"/>
    </source>
</evidence>
<feature type="compositionally biased region" description="Basic and acidic residues" evidence="4">
    <location>
        <begin position="712"/>
        <end position="734"/>
    </location>
</feature>
<feature type="compositionally biased region" description="Acidic residues" evidence="4">
    <location>
        <begin position="735"/>
        <end position="768"/>
    </location>
</feature>
<dbReference type="GeneID" id="92092306"/>
<proteinExistence type="inferred from homology"/>
<reference evidence="5 6" key="1">
    <citation type="submission" date="2023-01" db="EMBL/GenBank/DDBJ databases">
        <title>Analysis of 21 Apiospora genomes using comparative genomics revels a genus with tremendous synthesis potential of carbohydrate active enzymes and secondary metabolites.</title>
        <authorList>
            <person name="Sorensen T."/>
        </authorList>
    </citation>
    <scope>NUCLEOTIDE SEQUENCE [LARGE SCALE GENOMIC DNA]</scope>
    <source>
        <strain evidence="5 6">CBS 135458</strain>
    </source>
</reference>
<feature type="compositionally biased region" description="Acidic residues" evidence="4">
    <location>
        <begin position="112"/>
        <end position="129"/>
    </location>
</feature>
<feature type="region of interest" description="Disordered" evidence="4">
    <location>
        <begin position="191"/>
        <end position="224"/>
    </location>
</feature>
<protein>
    <submittedName>
        <fullName evidence="5">Ribosome assembly protein</fullName>
    </submittedName>
</protein>
<keyword evidence="6" id="KW-1185">Reference proteome</keyword>
<comment type="subcellular location">
    <subcellularLocation>
        <location evidence="1">Nucleus</location>
    </subcellularLocation>
</comment>
<comment type="similarity">
    <text evidence="2">Belongs to the NOC2 family.</text>
</comment>
<name>A0ABR1URB8_9PEZI</name>